<dbReference type="GO" id="GO:0005737">
    <property type="term" value="C:cytoplasm"/>
    <property type="evidence" value="ECO:0007669"/>
    <property type="project" value="UniProtKB-SubCell"/>
</dbReference>
<dbReference type="FunFam" id="2.60.40.10:FF:000800">
    <property type="entry name" value="Cardiac titin"/>
    <property type="match status" value="1"/>
</dbReference>
<dbReference type="InterPro" id="IPR052385">
    <property type="entry name" value="Obscurin/Obscurin-like_Reg"/>
</dbReference>
<dbReference type="InterPro" id="IPR003598">
    <property type="entry name" value="Ig_sub2"/>
</dbReference>
<dbReference type="SUPFAM" id="SSF48726">
    <property type="entry name" value="Immunoglobulin"/>
    <property type="match status" value="9"/>
</dbReference>
<comment type="similarity">
    <text evidence="3">Belongs to the protein kinase superfamily. CAMK Ser/Thr protein kinase family.</text>
</comment>
<reference evidence="11" key="1">
    <citation type="submission" date="2025-08" db="UniProtKB">
        <authorList>
            <consortium name="Ensembl"/>
        </authorList>
    </citation>
    <scope>IDENTIFICATION</scope>
</reference>
<evidence type="ECO:0000256" key="3">
    <source>
        <dbReference type="ARBA" id="ARBA00006692"/>
    </source>
</evidence>
<evidence type="ECO:0000256" key="7">
    <source>
        <dbReference type="ARBA" id="ARBA00023157"/>
    </source>
</evidence>
<proteinExistence type="inferred from homology"/>
<dbReference type="InterPro" id="IPR013783">
    <property type="entry name" value="Ig-like_fold"/>
</dbReference>
<dbReference type="InterPro" id="IPR013098">
    <property type="entry name" value="Ig_I-set"/>
</dbReference>
<name>A0A673GNC2_9TELE</name>
<dbReference type="Proteomes" id="UP000472270">
    <property type="component" value="Unassembled WGS sequence"/>
</dbReference>
<feature type="domain" description="Ig-like" evidence="10">
    <location>
        <begin position="654"/>
        <end position="742"/>
    </location>
</feature>
<dbReference type="FunFam" id="2.60.40.10:FF:000107">
    <property type="entry name" value="Myosin, light chain kinase a"/>
    <property type="match status" value="1"/>
</dbReference>
<evidence type="ECO:0000259" key="10">
    <source>
        <dbReference type="PROSITE" id="PS50835"/>
    </source>
</evidence>
<dbReference type="Ensembl" id="ENSSRHT00000015363.1">
    <property type="protein sequence ID" value="ENSSRHP00000014865.1"/>
    <property type="gene ID" value="ENSSRHG00000008257.1"/>
</dbReference>
<evidence type="ECO:0000313" key="11">
    <source>
        <dbReference type="Ensembl" id="ENSSRHP00000014865.1"/>
    </source>
</evidence>
<dbReference type="AlphaFoldDB" id="A0A673GNC2"/>
<evidence type="ECO:0000256" key="8">
    <source>
        <dbReference type="ARBA" id="ARBA00023242"/>
    </source>
</evidence>
<keyword evidence="12" id="KW-1185">Reference proteome</keyword>
<keyword evidence="5" id="KW-0597">Phosphoprotein</keyword>
<evidence type="ECO:0000256" key="1">
    <source>
        <dbReference type="ARBA" id="ARBA00004123"/>
    </source>
</evidence>
<dbReference type="PANTHER" id="PTHR35971:SF5">
    <property type="entry name" value="OBSCURIN LIKE CYTOSKELETAL ADAPTOR 1"/>
    <property type="match status" value="1"/>
</dbReference>
<feature type="domain" description="Ig-like" evidence="10">
    <location>
        <begin position="113"/>
        <end position="175"/>
    </location>
</feature>
<dbReference type="CDD" id="cd00096">
    <property type="entry name" value="Ig"/>
    <property type="match status" value="1"/>
</dbReference>
<dbReference type="InterPro" id="IPR003599">
    <property type="entry name" value="Ig_sub"/>
</dbReference>
<feature type="domain" description="Ig-like" evidence="10">
    <location>
        <begin position="745"/>
        <end position="820"/>
    </location>
</feature>
<dbReference type="Gene3D" id="2.60.40.10">
    <property type="entry name" value="Immunoglobulins"/>
    <property type="match status" value="10"/>
</dbReference>
<dbReference type="Pfam" id="PF07679">
    <property type="entry name" value="I-set"/>
    <property type="match status" value="9"/>
</dbReference>
<keyword evidence="9" id="KW-0393">Immunoglobulin domain</keyword>
<dbReference type="PROSITE" id="PS50835">
    <property type="entry name" value="IG_LIKE"/>
    <property type="match status" value="7"/>
</dbReference>
<dbReference type="GO" id="GO:0045989">
    <property type="term" value="P:positive regulation of striated muscle contraction"/>
    <property type="evidence" value="ECO:0007669"/>
    <property type="project" value="UniProtKB-ARBA"/>
</dbReference>
<feature type="domain" description="Ig-like" evidence="10">
    <location>
        <begin position="1"/>
        <end position="83"/>
    </location>
</feature>
<feature type="domain" description="Ig-like" evidence="10">
    <location>
        <begin position="283"/>
        <end position="400"/>
    </location>
</feature>
<evidence type="ECO:0000256" key="9">
    <source>
        <dbReference type="ARBA" id="ARBA00023319"/>
    </source>
</evidence>
<evidence type="ECO:0000256" key="5">
    <source>
        <dbReference type="ARBA" id="ARBA00022553"/>
    </source>
</evidence>
<dbReference type="SMART" id="SM00408">
    <property type="entry name" value="IGc2"/>
    <property type="match status" value="7"/>
</dbReference>
<dbReference type="GO" id="GO:0060298">
    <property type="term" value="P:positive regulation of sarcomere organization"/>
    <property type="evidence" value="ECO:0007669"/>
    <property type="project" value="UniProtKB-ARBA"/>
</dbReference>
<organism evidence="11 12">
    <name type="scientific">Sinocyclocheilus rhinocerous</name>
    <dbReference type="NCBI Taxonomy" id="307959"/>
    <lineage>
        <taxon>Eukaryota</taxon>
        <taxon>Metazoa</taxon>
        <taxon>Chordata</taxon>
        <taxon>Craniata</taxon>
        <taxon>Vertebrata</taxon>
        <taxon>Euteleostomi</taxon>
        <taxon>Actinopterygii</taxon>
        <taxon>Neopterygii</taxon>
        <taxon>Teleostei</taxon>
        <taxon>Ostariophysi</taxon>
        <taxon>Cypriniformes</taxon>
        <taxon>Cyprinidae</taxon>
        <taxon>Cyprininae</taxon>
        <taxon>Sinocyclocheilus</taxon>
    </lineage>
</organism>
<keyword evidence="6" id="KW-0677">Repeat</keyword>
<dbReference type="SMART" id="SM00409">
    <property type="entry name" value="IG"/>
    <property type="match status" value="8"/>
</dbReference>
<evidence type="ECO:0000256" key="6">
    <source>
        <dbReference type="ARBA" id="ARBA00022737"/>
    </source>
</evidence>
<dbReference type="GO" id="GO:0003007">
    <property type="term" value="P:heart morphogenesis"/>
    <property type="evidence" value="ECO:0007669"/>
    <property type="project" value="UniProtKB-ARBA"/>
</dbReference>
<comment type="subcellular location">
    <subcellularLocation>
        <location evidence="2">Cytoplasm</location>
    </subcellularLocation>
    <subcellularLocation>
        <location evidence="1">Nucleus</location>
    </subcellularLocation>
</comment>
<dbReference type="FunFam" id="2.60.40.10:FF:000425">
    <property type="entry name" value="Myosin light chain kinase"/>
    <property type="match status" value="1"/>
</dbReference>
<dbReference type="GO" id="GO:0055013">
    <property type="term" value="P:cardiac muscle cell development"/>
    <property type="evidence" value="ECO:0007669"/>
    <property type="project" value="UniProtKB-ARBA"/>
</dbReference>
<evidence type="ECO:0000256" key="2">
    <source>
        <dbReference type="ARBA" id="ARBA00004496"/>
    </source>
</evidence>
<dbReference type="FunFam" id="2.60.40.10:FF:000214">
    <property type="entry name" value="titin isoform X1"/>
    <property type="match status" value="1"/>
</dbReference>
<feature type="domain" description="Ig-like" evidence="10">
    <location>
        <begin position="575"/>
        <end position="646"/>
    </location>
</feature>
<dbReference type="GO" id="GO:0005634">
    <property type="term" value="C:nucleus"/>
    <property type="evidence" value="ECO:0007669"/>
    <property type="project" value="UniProtKB-SubCell"/>
</dbReference>
<reference evidence="11" key="2">
    <citation type="submission" date="2025-09" db="UniProtKB">
        <authorList>
            <consortium name="Ensembl"/>
        </authorList>
    </citation>
    <scope>IDENTIFICATION</scope>
</reference>
<dbReference type="PANTHER" id="PTHR35971">
    <property type="entry name" value="SI:DKEY-31G6.6"/>
    <property type="match status" value="1"/>
</dbReference>
<keyword evidence="4" id="KW-0963">Cytoplasm</keyword>
<evidence type="ECO:0000256" key="4">
    <source>
        <dbReference type="ARBA" id="ARBA00022490"/>
    </source>
</evidence>
<sequence>MEPLSVEAGKPARFSVEVTGIPQPQVSWYKNSQALSSGFKCKFLREGNEHTLLLIEVFPEDAAQYTCEAKNDYGVATSSASLNVEGEIIIKLLFKTSIRYYHALFEYTVAGVPLPDVQWYRGSNHMQPSKYCIIVNNTDGSGYLKILGIQQSDSGLYSCRASNPLGETSCSAELIVFLETSSEATESRLPPTFDIPLKQVTVSEGERLNLSCHVCGSPPMKIQWMKDRREVTSSANTEMIFVDGTATLEINQTSKTDAGDYLCKATNSAGSEFSKTKVTIKADQIQFTKRIQNIEVNERQSATFECELSFDNAVVTWYKDAWELKESPKYTFKCEGQRHFMIIHNVTSDDEGVYINVPVKWFKNEIEIKASKMVTMKVEGKRRILNLKKVENKDKGLYVCDCGTDKTSWVLLVNFVLNKIFLIPARDIKVVRPMYGVELFDGETARFEVEISEDDVHGQWKLKGEVLSSSPVNLPISFVMPLNDVQVYEKDDARFEIELSREAKVVRWLKGSQELKADEKFEILAERKRHILVVKSAAYEDEAKYMFEAEDKRTSAKLVIQGNEKKFDCTVITFPFRFFSDKFFLIFEKDEVVLMCEVSKSSAQVKWLKDGKEITPSKNVLIKADGKKRILTVKKAEKANIGEYVCDCVSDKTPPVEFTKPLEDQNVEEEATAILECELSREKADVKWFRDGQEIRKTKKYEMVAEGRIRRLIIKDLFDDEAEYECDARTSKSSGIFTKNLSNVEGTETDSIKMICEVSKPSAEVTWYKGDQEIPEGGRYEHVADGRKRILIIQDLRMDDAGEYQCKLPASETKGTLKISGNAISLKLFSKFKFIGQKVWES</sequence>
<dbReference type="InterPro" id="IPR007110">
    <property type="entry name" value="Ig-like_dom"/>
</dbReference>
<protein>
    <recommendedName>
        <fullName evidence="10">Ig-like domain-containing protein</fullName>
    </recommendedName>
</protein>
<keyword evidence="8" id="KW-0539">Nucleus</keyword>
<dbReference type="FunFam" id="2.60.40.10:FF:000050">
    <property type="entry name" value="Titin isoform B"/>
    <property type="match status" value="2"/>
</dbReference>
<keyword evidence="7" id="KW-1015">Disulfide bond</keyword>
<feature type="domain" description="Ig-like" evidence="10">
    <location>
        <begin position="190"/>
        <end position="279"/>
    </location>
</feature>
<dbReference type="InterPro" id="IPR036179">
    <property type="entry name" value="Ig-like_dom_sf"/>
</dbReference>
<dbReference type="FunFam" id="2.60.40.10:FF:000022">
    <property type="entry name" value="Cardiac titin"/>
    <property type="match status" value="1"/>
</dbReference>
<evidence type="ECO:0000313" key="12">
    <source>
        <dbReference type="Proteomes" id="UP000472270"/>
    </source>
</evidence>
<accession>A0A673GNC2</accession>